<keyword evidence="6" id="KW-1185">Reference proteome</keyword>
<dbReference type="FunFam" id="3.40.50.300:FF:000159">
    <property type="entry name" value="Katanin p60 ATPase-containing subunit A1"/>
    <property type="match status" value="1"/>
</dbReference>
<evidence type="ECO:0000259" key="4">
    <source>
        <dbReference type="SMART" id="SM00382"/>
    </source>
</evidence>
<feature type="region of interest" description="Disordered" evidence="3">
    <location>
        <begin position="104"/>
        <end position="288"/>
    </location>
</feature>
<sequence length="581" mass="63615">MTSMIGSLNLFGASEPNLSRHPEISGSIKTLRDLDSEDNARKSIAQLEHIKYEYERNLAVMVRVLTGNPKQSDLSVKERQFIGSKTEFYMSRAESLKAVIMEKKDTRDVEQTRRRNSDIARERARKNSLQEETRHRMSDAKEEERRRGGGDRRGSGSSAGFEPTVVATNSPRRKSFTDSHVADKINSNHSHSHRPAFGVGGGGGGGGGGASALQTLGVKPRASAGRRPSHPAPVSHSSHHGGGHGGVHHQPQTISQYHSKADARKKRGSGTRPHAKSNAGNSKNSEYKDGLEKQIVDELLMTPPTTRWDDIVGLADAKTALQETVILPTLRPDIFTGLRSPPKGVLLFGPPGTGKTMIARACACESGFSFFAVSASSLTSKWVGEGEKMMQALFKVAEAYAPSVVFMDEVDSVLSRRKATGEHEASRRMKTEFLVQIDGVNSAENDPDRNVLCIACTNLPWELDDAVLRRFARRIYVPLPDQPARLSIIEKLLAKNANSLTANDKKKLVTATVNYSASDITNLCKEASMGPLRQLSMRSLQNIDNASLPPISLKHFEKALASCQPSVSKDLLKQYEAWDQT</sequence>
<feature type="compositionally biased region" description="Basic and acidic residues" evidence="3">
    <location>
        <begin position="104"/>
        <end position="122"/>
    </location>
</feature>
<dbReference type="Proteomes" id="UP001165122">
    <property type="component" value="Unassembled WGS sequence"/>
</dbReference>
<feature type="compositionally biased region" description="Basic and acidic residues" evidence="3">
    <location>
        <begin position="128"/>
        <end position="154"/>
    </location>
</feature>
<evidence type="ECO:0000313" key="6">
    <source>
        <dbReference type="Proteomes" id="UP001165122"/>
    </source>
</evidence>
<dbReference type="InterPro" id="IPR003593">
    <property type="entry name" value="AAA+_ATPase"/>
</dbReference>
<evidence type="ECO:0000313" key="5">
    <source>
        <dbReference type="EMBL" id="GMH75676.1"/>
    </source>
</evidence>
<keyword evidence="1" id="KW-0547">Nucleotide-binding</keyword>
<dbReference type="GO" id="GO:0005524">
    <property type="term" value="F:ATP binding"/>
    <property type="evidence" value="ECO:0007669"/>
    <property type="project" value="UniProtKB-KW"/>
</dbReference>
<feature type="compositionally biased region" description="Basic residues" evidence="3">
    <location>
        <begin position="263"/>
        <end position="275"/>
    </location>
</feature>
<dbReference type="SUPFAM" id="SSF52540">
    <property type="entry name" value="P-loop containing nucleoside triphosphate hydrolases"/>
    <property type="match status" value="1"/>
</dbReference>
<evidence type="ECO:0000256" key="3">
    <source>
        <dbReference type="SAM" id="MobiDB-lite"/>
    </source>
</evidence>
<dbReference type="FunFam" id="1.10.8.60:FF:000022">
    <property type="entry name" value="Fidgetin like 1"/>
    <property type="match status" value="1"/>
</dbReference>
<name>A0A9W7AS67_9STRA</name>
<proteinExistence type="predicted"/>
<evidence type="ECO:0000256" key="1">
    <source>
        <dbReference type="ARBA" id="ARBA00022741"/>
    </source>
</evidence>
<evidence type="ECO:0000256" key="2">
    <source>
        <dbReference type="ARBA" id="ARBA00022840"/>
    </source>
</evidence>
<dbReference type="InterPro" id="IPR027417">
    <property type="entry name" value="P-loop_NTPase"/>
</dbReference>
<organism evidence="5 6">
    <name type="scientific">Triparma laevis f. longispina</name>
    <dbReference type="NCBI Taxonomy" id="1714387"/>
    <lineage>
        <taxon>Eukaryota</taxon>
        <taxon>Sar</taxon>
        <taxon>Stramenopiles</taxon>
        <taxon>Ochrophyta</taxon>
        <taxon>Bolidophyceae</taxon>
        <taxon>Parmales</taxon>
        <taxon>Triparmaceae</taxon>
        <taxon>Triparma</taxon>
    </lineage>
</organism>
<accession>A0A9W7AS67</accession>
<dbReference type="Pfam" id="PF00004">
    <property type="entry name" value="AAA"/>
    <property type="match status" value="1"/>
</dbReference>
<dbReference type="Gene3D" id="1.10.8.60">
    <property type="match status" value="1"/>
</dbReference>
<dbReference type="Pfam" id="PF09336">
    <property type="entry name" value="Vps4_C"/>
    <property type="match status" value="1"/>
</dbReference>
<dbReference type="PANTHER" id="PTHR23074:SF83">
    <property type="entry name" value="VACUOLAR PROTEIN SORTING-ASSOCIATED PROTEIN 4A"/>
    <property type="match status" value="1"/>
</dbReference>
<dbReference type="Gene3D" id="3.40.50.300">
    <property type="entry name" value="P-loop containing nucleotide triphosphate hydrolases"/>
    <property type="match status" value="1"/>
</dbReference>
<comment type="caution">
    <text evidence="5">The sequence shown here is derived from an EMBL/GenBank/DDBJ whole genome shotgun (WGS) entry which is preliminary data.</text>
</comment>
<protein>
    <recommendedName>
        <fullName evidence="4">AAA+ ATPase domain-containing protein</fullName>
    </recommendedName>
</protein>
<dbReference type="InterPro" id="IPR041569">
    <property type="entry name" value="AAA_lid_3"/>
</dbReference>
<feature type="domain" description="AAA+ ATPase" evidence="4">
    <location>
        <begin position="341"/>
        <end position="481"/>
    </location>
</feature>
<dbReference type="GO" id="GO:0016887">
    <property type="term" value="F:ATP hydrolysis activity"/>
    <property type="evidence" value="ECO:0007669"/>
    <property type="project" value="InterPro"/>
</dbReference>
<dbReference type="CDD" id="cd19509">
    <property type="entry name" value="RecA-like_VPS4-like"/>
    <property type="match status" value="1"/>
</dbReference>
<feature type="compositionally biased region" description="Gly residues" evidence="3">
    <location>
        <begin position="198"/>
        <end position="210"/>
    </location>
</feature>
<dbReference type="InterPro" id="IPR015415">
    <property type="entry name" value="Spast_Vps4_C"/>
</dbReference>
<keyword evidence="2" id="KW-0067">ATP-binding</keyword>
<dbReference type="OrthoDB" id="29072at2759"/>
<dbReference type="SMART" id="SM00382">
    <property type="entry name" value="AAA"/>
    <property type="match status" value="1"/>
</dbReference>
<dbReference type="PANTHER" id="PTHR23074">
    <property type="entry name" value="AAA DOMAIN-CONTAINING"/>
    <property type="match status" value="1"/>
</dbReference>
<reference evidence="6" key="1">
    <citation type="journal article" date="2023" name="Commun. Biol.">
        <title>Genome analysis of Parmales, the sister group of diatoms, reveals the evolutionary specialization of diatoms from phago-mixotrophs to photoautotrophs.</title>
        <authorList>
            <person name="Ban H."/>
            <person name="Sato S."/>
            <person name="Yoshikawa S."/>
            <person name="Yamada K."/>
            <person name="Nakamura Y."/>
            <person name="Ichinomiya M."/>
            <person name="Sato N."/>
            <person name="Blanc-Mathieu R."/>
            <person name="Endo H."/>
            <person name="Kuwata A."/>
            <person name="Ogata H."/>
        </authorList>
    </citation>
    <scope>NUCLEOTIDE SEQUENCE [LARGE SCALE GENOMIC DNA]</scope>
    <source>
        <strain evidence="6">NIES 3700</strain>
    </source>
</reference>
<dbReference type="EMBL" id="BRXW01000733">
    <property type="protein sequence ID" value="GMH75676.1"/>
    <property type="molecule type" value="Genomic_DNA"/>
</dbReference>
<dbReference type="AlphaFoldDB" id="A0A9W7AS67"/>
<dbReference type="InterPro" id="IPR003959">
    <property type="entry name" value="ATPase_AAA_core"/>
</dbReference>
<dbReference type="Pfam" id="PF17862">
    <property type="entry name" value="AAA_lid_3"/>
    <property type="match status" value="1"/>
</dbReference>
<dbReference type="InterPro" id="IPR050304">
    <property type="entry name" value="MT-severing_AAA_ATPase"/>
</dbReference>
<gene>
    <name evidence="5" type="ORF">TrLO_g7098</name>
</gene>